<evidence type="ECO:0000256" key="9">
    <source>
        <dbReference type="ARBA" id="ARBA00023285"/>
    </source>
</evidence>
<dbReference type="OMA" id="EPVYDRW"/>
<evidence type="ECO:0000256" key="7">
    <source>
        <dbReference type="ARBA" id="ARBA00023065"/>
    </source>
</evidence>
<gene>
    <name evidence="11" type="ORF">ELS19_09365</name>
</gene>
<dbReference type="InterPro" id="IPR003705">
    <property type="entry name" value="CbiN"/>
</dbReference>
<dbReference type="GO" id="GO:0009236">
    <property type="term" value="P:cobalamin biosynthetic process"/>
    <property type="evidence" value="ECO:0007669"/>
    <property type="project" value="UniProtKB-KW"/>
</dbReference>
<dbReference type="PANTHER" id="PTHR38662:SF1">
    <property type="entry name" value="COBALT TRANSPORT PROTEIN CBIN"/>
    <property type="match status" value="1"/>
</dbReference>
<dbReference type="GeneID" id="9992173"/>
<organism evidence="11 12">
    <name type="scientific">Halogeometricum borinquense</name>
    <dbReference type="NCBI Taxonomy" id="60847"/>
    <lineage>
        <taxon>Archaea</taxon>
        <taxon>Methanobacteriati</taxon>
        <taxon>Methanobacteriota</taxon>
        <taxon>Stenosarchaea group</taxon>
        <taxon>Halobacteria</taxon>
        <taxon>Halobacteriales</taxon>
        <taxon>Haloferacaceae</taxon>
        <taxon>Halogeometricum</taxon>
    </lineage>
</organism>
<evidence type="ECO:0000256" key="3">
    <source>
        <dbReference type="ARBA" id="ARBA00022475"/>
    </source>
</evidence>
<evidence type="ECO:0000256" key="5">
    <source>
        <dbReference type="ARBA" id="ARBA00022692"/>
    </source>
</evidence>
<dbReference type="RefSeq" id="WP_006057151.1">
    <property type="nucleotide sequence ID" value="NZ_RZHH01000002.1"/>
</dbReference>
<evidence type="ECO:0000256" key="10">
    <source>
        <dbReference type="SAM" id="Phobius"/>
    </source>
</evidence>
<keyword evidence="4" id="KW-0169">Cobalamin biosynthesis</keyword>
<comment type="caution">
    <text evidence="11">The sequence shown here is derived from an EMBL/GenBank/DDBJ whole genome shotgun (WGS) entry which is preliminary data.</text>
</comment>
<dbReference type="PANTHER" id="PTHR38662">
    <property type="entry name" value="COBALT TRANSPORT PROTEIN CBIN"/>
    <property type="match status" value="1"/>
</dbReference>
<dbReference type="Pfam" id="PF02553">
    <property type="entry name" value="CbiN"/>
    <property type="match status" value="1"/>
</dbReference>
<dbReference type="GO" id="GO:0015087">
    <property type="term" value="F:cobalt ion transmembrane transporter activity"/>
    <property type="evidence" value="ECO:0007669"/>
    <property type="project" value="InterPro"/>
</dbReference>
<name>A0A482TFZ0_9EURY</name>
<keyword evidence="5 10" id="KW-0812">Transmembrane</keyword>
<evidence type="ECO:0000313" key="11">
    <source>
        <dbReference type="EMBL" id="RYJ14148.1"/>
    </source>
</evidence>
<keyword evidence="1" id="KW-0171">Cobalt transport</keyword>
<dbReference type="GO" id="GO:0016020">
    <property type="term" value="C:membrane"/>
    <property type="evidence" value="ECO:0007669"/>
    <property type="project" value="InterPro"/>
</dbReference>
<reference evidence="11 12" key="1">
    <citation type="submission" date="2018-12" db="EMBL/GenBank/DDBJ databases">
        <title>Genome analysis provides insights into bioremediation potentialities of Halogeometricum borinquense strain N11.</title>
        <authorList>
            <person name="Najjari A."/>
            <person name="Youssef N."/>
            <person name="Fhoula I."/>
            <person name="Ben Dhia O."/>
            <person name="Mahjoubi M."/>
            <person name="Ouzari H.I."/>
            <person name="Cherif A."/>
        </authorList>
    </citation>
    <scope>NUCLEOTIDE SEQUENCE [LARGE SCALE GENOMIC DNA]</scope>
    <source>
        <strain evidence="11 12">N11</strain>
    </source>
</reference>
<sequence>MKRPLAAGLLVVGLVILSTIAVSGLGATDEQAVATITDKDPNYSPWMGPVWEPPGGYGEMALFALQGGVAAFVLTYYVERLTDGTYASDA</sequence>
<keyword evidence="8 10" id="KW-0472">Membrane</keyword>
<keyword evidence="6 10" id="KW-1133">Transmembrane helix</keyword>
<dbReference type="Proteomes" id="UP000294028">
    <property type="component" value="Unassembled WGS sequence"/>
</dbReference>
<dbReference type="AlphaFoldDB" id="A0A482TFZ0"/>
<keyword evidence="2" id="KW-0813">Transport</keyword>
<keyword evidence="3" id="KW-1003">Cell membrane</keyword>
<evidence type="ECO:0000313" key="12">
    <source>
        <dbReference type="Proteomes" id="UP000294028"/>
    </source>
</evidence>
<evidence type="ECO:0000256" key="4">
    <source>
        <dbReference type="ARBA" id="ARBA00022573"/>
    </source>
</evidence>
<protein>
    <submittedName>
        <fullName evidence="11">Cobalt ABC transporter substrate-binding protein</fullName>
    </submittedName>
</protein>
<accession>A0A482TFZ0</accession>
<evidence type="ECO:0000256" key="8">
    <source>
        <dbReference type="ARBA" id="ARBA00023136"/>
    </source>
</evidence>
<evidence type="ECO:0000256" key="6">
    <source>
        <dbReference type="ARBA" id="ARBA00022989"/>
    </source>
</evidence>
<proteinExistence type="predicted"/>
<feature type="transmembrane region" description="Helical" evidence="10">
    <location>
        <begin position="58"/>
        <end position="78"/>
    </location>
</feature>
<dbReference type="EMBL" id="RZHH01000002">
    <property type="protein sequence ID" value="RYJ14148.1"/>
    <property type="molecule type" value="Genomic_DNA"/>
</dbReference>
<evidence type="ECO:0000256" key="2">
    <source>
        <dbReference type="ARBA" id="ARBA00022448"/>
    </source>
</evidence>
<keyword evidence="7" id="KW-0406">Ion transport</keyword>
<evidence type="ECO:0000256" key="1">
    <source>
        <dbReference type="ARBA" id="ARBA00022426"/>
    </source>
</evidence>
<keyword evidence="9" id="KW-0170">Cobalt</keyword>